<keyword evidence="8" id="KW-1185">Reference proteome</keyword>
<dbReference type="InterPro" id="IPR008953">
    <property type="entry name" value="Fe_hydrogenase_HydB"/>
</dbReference>
<dbReference type="EMBL" id="VRYY01000074">
    <property type="protein sequence ID" value="MBG3876099.1"/>
    <property type="molecule type" value="Genomic_DNA"/>
</dbReference>
<evidence type="ECO:0000256" key="5">
    <source>
        <dbReference type="SAM" id="MobiDB-lite"/>
    </source>
</evidence>
<evidence type="ECO:0000256" key="1">
    <source>
        <dbReference type="ARBA" id="ARBA00004418"/>
    </source>
</evidence>
<keyword evidence="4" id="KW-0408">Iron</keyword>
<dbReference type="PROSITE" id="PS51318">
    <property type="entry name" value="TAT"/>
    <property type="match status" value="1"/>
</dbReference>
<comment type="caution">
    <text evidence="7">The sequence shown here is derived from an EMBL/GenBank/DDBJ whole genome shotgun (WGS) entry which is preliminary data.</text>
</comment>
<evidence type="ECO:0000256" key="3">
    <source>
        <dbReference type="ARBA" id="ARBA00022723"/>
    </source>
</evidence>
<evidence type="ECO:0000313" key="8">
    <source>
        <dbReference type="Proteomes" id="UP001194469"/>
    </source>
</evidence>
<evidence type="ECO:0000313" key="7">
    <source>
        <dbReference type="EMBL" id="MBG3876099.1"/>
    </source>
</evidence>
<dbReference type="SMART" id="SM00902">
    <property type="entry name" value="Fe_hyd_SSU"/>
    <property type="match status" value="1"/>
</dbReference>
<feature type="domain" description="Iron hydrogenase small subunit" evidence="6">
    <location>
        <begin position="37"/>
        <end position="96"/>
    </location>
</feature>
<sequence>MQIVNLTRRGFLKAACVVTGGALISIRMTGKAVAAAKQLKDYMMDRINGVYGADAKFPVRASQDNVQVQKLYADFLEKPMSHKAEQLLHTHWVDRSKAIERMKAQGAYPNPRAKEFEGNTYPYE</sequence>
<accession>A0ABS0J0Z3</accession>
<comment type="subcellular location">
    <subcellularLocation>
        <location evidence="1">Periplasm</location>
    </subcellularLocation>
</comment>
<dbReference type="RefSeq" id="WP_196608304.1">
    <property type="nucleotide sequence ID" value="NZ_VRYY01000074.1"/>
</dbReference>
<dbReference type="InterPro" id="IPR006311">
    <property type="entry name" value="TAT_signal"/>
</dbReference>
<dbReference type="NCBIfam" id="TIGR01409">
    <property type="entry name" value="TAT_signal_seq"/>
    <property type="match status" value="1"/>
</dbReference>
<comment type="subunit">
    <text evidence="2">Heterodimer of a large and a small subunit.</text>
</comment>
<protein>
    <submittedName>
        <fullName evidence="7">Twin-arginine translocation signal domain-containing protein</fullName>
    </submittedName>
</protein>
<keyword evidence="4" id="KW-0411">Iron-sulfur</keyword>
<dbReference type="Gene3D" id="4.10.260.20">
    <property type="entry name" value="Iron hydrogenase, small subunit"/>
    <property type="match status" value="1"/>
</dbReference>
<organism evidence="7 8">
    <name type="scientific">Nitratidesulfovibrio oxamicus</name>
    <dbReference type="NCBI Taxonomy" id="32016"/>
    <lineage>
        <taxon>Bacteria</taxon>
        <taxon>Pseudomonadati</taxon>
        <taxon>Thermodesulfobacteriota</taxon>
        <taxon>Desulfovibrionia</taxon>
        <taxon>Desulfovibrionales</taxon>
        <taxon>Desulfovibrionaceae</taxon>
        <taxon>Nitratidesulfovibrio</taxon>
    </lineage>
</organism>
<reference evidence="7 8" key="1">
    <citation type="submission" date="2019-08" db="EMBL/GenBank/DDBJ databases">
        <authorList>
            <person name="Luo N."/>
        </authorList>
    </citation>
    <scope>NUCLEOTIDE SEQUENCE [LARGE SCALE GENOMIC DNA]</scope>
    <source>
        <strain evidence="7 8">NCIMB 9442</strain>
    </source>
</reference>
<dbReference type="Pfam" id="PF02256">
    <property type="entry name" value="Fe_hyd_SSU"/>
    <property type="match status" value="1"/>
</dbReference>
<gene>
    <name evidence="7" type="ORF">FVW20_03420</name>
</gene>
<keyword evidence="3" id="KW-0479">Metal-binding</keyword>
<name>A0ABS0J0Z3_9BACT</name>
<dbReference type="SUPFAM" id="SSF48674">
    <property type="entry name" value="Fe-only hydrogenase smaller subunit"/>
    <property type="match status" value="1"/>
</dbReference>
<proteinExistence type="predicted"/>
<evidence type="ECO:0000256" key="2">
    <source>
        <dbReference type="ARBA" id="ARBA00011771"/>
    </source>
</evidence>
<dbReference type="InterPro" id="IPR036991">
    <property type="entry name" value="Fe_hydrogenase_ssu_sf"/>
</dbReference>
<dbReference type="InterPro" id="IPR003149">
    <property type="entry name" value="Fe_hydrogenase_ssu"/>
</dbReference>
<dbReference type="InterPro" id="IPR019546">
    <property type="entry name" value="TAT_signal_bac_arc"/>
</dbReference>
<feature type="region of interest" description="Disordered" evidence="5">
    <location>
        <begin position="103"/>
        <end position="124"/>
    </location>
</feature>
<evidence type="ECO:0000259" key="6">
    <source>
        <dbReference type="SMART" id="SM00902"/>
    </source>
</evidence>
<evidence type="ECO:0000256" key="4">
    <source>
        <dbReference type="ARBA" id="ARBA00023014"/>
    </source>
</evidence>
<dbReference type="Proteomes" id="UP001194469">
    <property type="component" value="Unassembled WGS sequence"/>
</dbReference>